<comment type="caution">
    <text evidence="1">The sequence shown here is derived from an EMBL/GenBank/DDBJ whole genome shotgun (WGS) entry which is preliminary data.</text>
</comment>
<accession>A0ACC2MSK4</accession>
<protein>
    <submittedName>
        <fullName evidence="1">Uncharacterized protein</fullName>
    </submittedName>
</protein>
<name>A0ACC2MSK4_PERAE</name>
<sequence>MPRTAGGGCCSSLNKCLGLTTSTPLQTVPPSTASLQEQIAHLERELRRHMEIKAIYKAKLDRMQEYQRYWLHTAKENGLSDFISKFQQISPRTSADSFPKISPMQLPATTWNPNLAAIADQAKQHGWYIEPNEIELRELVGRGSTADIYRGMWRGFDVAVKCIYPGLFQSNRNGHTLFAQELETLSRQRHPFVLRLMGACFDLPDKGWVVTEFLRRRTLKEWLHGQSERQRQRLIPLPPLEERIDKGLEIAQAMQYLHEQKPKVIHRDLKPSNVFLDDAMHVRVADFGHARFLPEGEVNLTGETGTYVYMAPEVIRCEPYSEKADVYSFSIILNELITGQFPYIEYDYGPTEIALEVGETRLRPTLPEKCSQLEELTDLILQSWDENPQNRPSFATITCSLRNIREKIVESVGG</sequence>
<dbReference type="EMBL" id="CM056809">
    <property type="protein sequence ID" value="KAJ8648373.1"/>
    <property type="molecule type" value="Genomic_DNA"/>
</dbReference>
<evidence type="ECO:0000313" key="1">
    <source>
        <dbReference type="EMBL" id="KAJ8648373.1"/>
    </source>
</evidence>
<keyword evidence="2" id="KW-1185">Reference proteome</keyword>
<gene>
    <name evidence="1" type="ORF">MRB53_001396</name>
</gene>
<dbReference type="Proteomes" id="UP001234297">
    <property type="component" value="Chromosome 1"/>
</dbReference>
<reference evidence="1 2" key="1">
    <citation type="journal article" date="2022" name="Hortic Res">
        <title>A haplotype resolved chromosomal level avocado genome allows analysis of novel avocado genes.</title>
        <authorList>
            <person name="Nath O."/>
            <person name="Fletcher S.J."/>
            <person name="Hayward A."/>
            <person name="Shaw L.M."/>
            <person name="Masouleh A.K."/>
            <person name="Furtado A."/>
            <person name="Henry R.J."/>
            <person name="Mitter N."/>
        </authorList>
    </citation>
    <scope>NUCLEOTIDE SEQUENCE [LARGE SCALE GENOMIC DNA]</scope>
    <source>
        <strain evidence="2">cv. Hass</strain>
    </source>
</reference>
<organism evidence="1 2">
    <name type="scientific">Persea americana</name>
    <name type="common">Avocado</name>
    <dbReference type="NCBI Taxonomy" id="3435"/>
    <lineage>
        <taxon>Eukaryota</taxon>
        <taxon>Viridiplantae</taxon>
        <taxon>Streptophyta</taxon>
        <taxon>Embryophyta</taxon>
        <taxon>Tracheophyta</taxon>
        <taxon>Spermatophyta</taxon>
        <taxon>Magnoliopsida</taxon>
        <taxon>Magnoliidae</taxon>
        <taxon>Laurales</taxon>
        <taxon>Lauraceae</taxon>
        <taxon>Persea</taxon>
    </lineage>
</organism>
<evidence type="ECO:0000313" key="2">
    <source>
        <dbReference type="Proteomes" id="UP001234297"/>
    </source>
</evidence>
<proteinExistence type="predicted"/>